<keyword evidence="3" id="KW-1185">Reference proteome</keyword>
<dbReference type="Gene3D" id="3.40.50.12080">
    <property type="match status" value="2"/>
</dbReference>
<proteinExistence type="predicted"/>
<name>A0ABV4K5I6_9BACT</name>
<evidence type="ECO:0000313" key="3">
    <source>
        <dbReference type="Proteomes" id="UP001568698"/>
    </source>
</evidence>
<reference evidence="2 3" key="1">
    <citation type="submission" date="2024-08" db="EMBL/GenBank/DDBJ databases">
        <title>Sulfate-reducing bacteria isolated from formation water of the oil field in Kazakhstan and description of Pseudodesulfovibrio sp.</title>
        <authorList>
            <person name="Bidzhieva S.K."/>
            <person name="Tourova T.P."/>
            <person name="Grouzdev D.S."/>
            <person name="Beletsky A.V."/>
            <person name="Sokolova D.S."/>
            <person name="Samigullina S.R."/>
            <person name="Poltaraus A.B."/>
            <person name="Avtukh A.N."/>
            <person name="Tereshina V.M."/>
            <person name="Zhaparov N.S."/>
            <person name="Mardanov A.V."/>
            <person name="Nazina T.N."/>
        </authorList>
    </citation>
    <scope>NUCLEOTIDE SEQUENCE [LARGE SCALE GENOMIC DNA]</scope>
    <source>
        <strain evidence="2 3">9FUS</strain>
    </source>
</reference>
<gene>
    <name evidence="2" type="ORF">AB6M95_15635</name>
</gene>
<protein>
    <submittedName>
        <fullName evidence="2">WcbI family polysaccharide biosynthesis putative acetyltransferase</fullName>
    </submittedName>
</protein>
<dbReference type="Pfam" id="PF18588">
    <property type="entry name" value="WcbI"/>
    <property type="match status" value="1"/>
</dbReference>
<evidence type="ECO:0000259" key="1">
    <source>
        <dbReference type="Pfam" id="PF18588"/>
    </source>
</evidence>
<organism evidence="2 3">
    <name type="scientific">Pseudodesulfovibrio karagichevae</name>
    <dbReference type="NCBI Taxonomy" id="3239305"/>
    <lineage>
        <taxon>Bacteria</taxon>
        <taxon>Pseudomonadati</taxon>
        <taxon>Thermodesulfobacteriota</taxon>
        <taxon>Desulfovibrionia</taxon>
        <taxon>Desulfovibrionales</taxon>
        <taxon>Desulfovibrionaceae</taxon>
    </lineage>
</organism>
<dbReference type="RefSeq" id="WP_371387681.1">
    <property type="nucleotide sequence ID" value="NZ_JBGLYH010000056.1"/>
</dbReference>
<evidence type="ECO:0000313" key="2">
    <source>
        <dbReference type="EMBL" id="MEZ7198186.1"/>
    </source>
</evidence>
<dbReference type="InterPro" id="IPR041307">
    <property type="entry name" value="WcbI"/>
</dbReference>
<dbReference type="Proteomes" id="UP001568698">
    <property type="component" value="Unassembled WGS sequence"/>
</dbReference>
<sequence length="278" mass="31374">MARELCLIHANCQGEPLLDRLNCCPAFRDRYECRLYTNYAREPIPEADLARCALFLYQHLGPNWGELASESLMAKLPGHARSLCIPNMFFKGYWPTWSGREGFDYRCELLDGYIDAGLTSDEAILLYLRADLAAKLDLDALLEGTLRREREREAHTPVKYMALIEERLNREPLFNTVNHPGALLLDHAARGVLGELGLPEPDADALAALDDPFPDFEQPVHPSVAAHFGWDFAGPGREYMVYGRRLSFAAWTAHYVYARQHGVTDFIGFLLGASDEAR</sequence>
<feature type="domain" description="Polysaccharide biosynthesis enzyme WcbI" evidence="1">
    <location>
        <begin position="5"/>
        <end position="200"/>
    </location>
</feature>
<dbReference type="EMBL" id="JBGLYH010000056">
    <property type="protein sequence ID" value="MEZ7198186.1"/>
    <property type="molecule type" value="Genomic_DNA"/>
</dbReference>
<accession>A0ABV4K5I6</accession>
<comment type="caution">
    <text evidence="2">The sequence shown here is derived from an EMBL/GenBank/DDBJ whole genome shotgun (WGS) entry which is preliminary data.</text>
</comment>